<gene>
    <name evidence="1" type="ORF">L1987_39385</name>
</gene>
<name>A0ACB9HN86_9ASTR</name>
<evidence type="ECO:0000313" key="1">
    <source>
        <dbReference type="EMBL" id="KAI3796706.1"/>
    </source>
</evidence>
<organism evidence="1 2">
    <name type="scientific">Smallanthus sonchifolius</name>
    <dbReference type="NCBI Taxonomy" id="185202"/>
    <lineage>
        <taxon>Eukaryota</taxon>
        <taxon>Viridiplantae</taxon>
        <taxon>Streptophyta</taxon>
        <taxon>Embryophyta</taxon>
        <taxon>Tracheophyta</taxon>
        <taxon>Spermatophyta</taxon>
        <taxon>Magnoliopsida</taxon>
        <taxon>eudicotyledons</taxon>
        <taxon>Gunneridae</taxon>
        <taxon>Pentapetalae</taxon>
        <taxon>asterids</taxon>
        <taxon>campanulids</taxon>
        <taxon>Asterales</taxon>
        <taxon>Asteraceae</taxon>
        <taxon>Asteroideae</taxon>
        <taxon>Heliantheae alliance</taxon>
        <taxon>Millerieae</taxon>
        <taxon>Smallanthus</taxon>
    </lineage>
</organism>
<evidence type="ECO:0000313" key="2">
    <source>
        <dbReference type="Proteomes" id="UP001056120"/>
    </source>
</evidence>
<dbReference type="EMBL" id="CM042029">
    <property type="protein sequence ID" value="KAI3796706.1"/>
    <property type="molecule type" value="Genomic_DNA"/>
</dbReference>
<reference evidence="2" key="1">
    <citation type="journal article" date="2022" name="Mol. Ecol. Resour.">
        <title>The genomes of chicory, endive, great burdock and yacon provide insights into Asteraceae palaeo-polyploidization history and plant inulin production.</title>
        <authorList>
            <person name="Fan W."/>
            <person name="Wang S."/>
            <person name="Wang H."/>
            <person name="Wang A."/>
            <person name="Jiang F."/>
            <person name="Liu H."/>
            <person name="Zhao H."/>
            <person name="Xu D."/>
            <person name="Zhang Y."/>
        </authorList>
    </citation>
    <scope>NUCLEOTIDE SEQUENCE [LARGE SCALE GENOMIC DNA]</scope>
    <source>
        <strain evidence="2">cv. Yunnan</strain>
    </source>
</reference>
<keyword evidence="2" id="KW-1185">Reference proteome</keyword>
<dbReference type="Proteomes" id="UP001056120">
    <property type="component" value="Linkage Group LG12"/>
</dbReference>
<accession>A0ACB9HN86</accession>
<comment type="caution">
    <text evidence="1">The sequence shown here is derived from an EMBL/GenBank/DDBJ whole genome shotgun (WGS) entry which is preliminary data.</text>
</comment>
<protein>
    <submittedName>
        <fullName evidence="1">Uncharacterized protein</fullName>
    </submittedName>
</protein>
<reference evidence="1 2" key="2">
    <citation type="journal article" date="2022" name="Mol. Ecol. Resour.">
        <title>The genomes of chicory, endive, great burdock and yacon provide insights into Asteraceae paleo-polyploidization history and plant inulin production.</title>
        <authorList>
            <person name="Fan W."/>
            <person name="Wang S."/>
            <person name="Wang H."/>
            <person name="Wang A."/>
            <person name="Jiang F."/>
            <person name="Liu H."/>
            <person name="Zhao H."/>
            <person name="Xu D."/>
            <person name="Zhang Y."/>
        </authorList>
    </citation>
    <scope>NUCLEOTIDE SEQUENCE [LARGE SCALE GENOMIC DNA]</scope>
    <source>
        <strain evidence="2">cv. Yunnan</strain>
        <tissue evidence="1">Leaves</tissue>
    </source>
</reference>
<sequence length="595" mass="66179">MYIFKSFHLKFRTKQLSPKKARGSMATGYKHFSHKHNLMMHEMPEGAEVSCSGCNSSATKTIYICWQCNFYLHEQCFQATRWRKHPSHPQHPLNLVPYPTYPSNSFYCNSCKIIGTGFSYSCSNCDFDLHVQCACSISSATNFHQPHMVTSPHPHHISYPIQEIVTMVPNVPSISFPTPIPIPTPVPSPAQYPINITQDSYMAQNVSTFSIPTSVQTPVPSVSIPTPIPAPTPVPVPAQYPINITQNSYMAQNVSTFSVPTSAQNPVLSVSFPTPIPIPVPTPARAPTPVSVPAQYPINTTQDSYMAQNVSTFSVPTSAQTPITSTQNTYQSQSFTSVPTSAYNSSIPQNTPLAFVPTSAPNSQQSHIESGQNKTQNVGIKHFSHPHGLVMVNIKHGKKKIACSGCQETLIGKGCACVEQNCGFQLDESCFNLDKEIQHKSHPPHPLTLLSSSPYKNTNGKFTCNACFKDGTGFNYNCSICEHDLHVKCANLKETVKRDDHEHVLKLFYECPLMGEEYTFFCDVCNRVVHRDHWTYYCKECDFGTHLDCVDREVCDETSGDDLVVDARSDHQRHEESNEYGRISAIGRQNALDNI</sequence>
<proteinExistence type="predicted"/>